<evidence type="ECO:0000256" key="14">
    <source>
        <dbReference type="SAM" id="Phobius"/>
    </source>
</evidence>
<evidence type="ECO:0000256" key="12">
    <source>
        <dbReference type="ARBA" id="ARBA00023136"/>
    </source>
</evidence>
<evidence type="ECO:0000256" key="8">
    <source>
        <dbReference type="ARBA" id="ARBA00022848"/>
    </source>
</evidence>
<keyword evidence="5 13" id="KW-0349">Heme</keyword>
<keyword evidence="8" id="KW-0492">Microsome</keyword>
<evidence type="ECO:0000313" key="16">
    <source>
        <dbReference type="Proteomes" id="UP001152759"/>
    </source>
</evidence>
<dbReference type="PRINTS" id="PR00463">
    <property type="entry name" value="EP450I"/>
</dbReference>
<dbReference type="SUPFAM" id="SSF48264">
    <property type="entry name" value="Cytochrome P450"/>
    <property type="match status" value="1"/>
</dbReference>
<dbReference type="GO" id="GO:0004497">
    <property type="term" value="F:monooxygenase activity"/>
    <property type="evidence" value="ECO:0007669"/>
    <property type="project" value="UniProtKB-KW"/>
</dbReference>
<keyword evidence="9" id="KW-0560">Oxidoreductase</keyword>
<dbReference type="GO" id="GO:0005789">
    <property type="term" value="C:endoplasmic reticulum membrane"/>
    <property type="evidence" value="ECO:0007669"/>
    <property type="project" value="UniProtKB-SubCell"/>
</dbReference>
<dbReference type="InterPro" id="IPR050196">
    <property type="entry name" value="Cytochrome_P450_Monoox"/>
</dbReference>
<protein>
    <recommendedName>
        <fullName evidence="17">Cytochrome P450</fullName>
    </recommendedName>
</protein>
<comment type="similarity">
    <text evidence="4">Belongs to the cytochrome P450 family.</text>
</comment>
<keyword evidence="16" id="KW-1185">Reference proteome</keyword>
<dbReference type="EMBL" id="OU963865">
    <property type="protein sequence ID" value="CAH0769997.1"/>
    <property type="molecule type" value="Genomic_DNA"/>
</dbReference>
<dbReference type="PANTHER" id="PTHR24291:SF189">
    <property type="entry name" value="CYTOCHROME P450 4C3-RELATED"/>
    <property type="match status" value="1"/>
</dbReference>
<evidence type="ECO:0008006" key="17">
    <source>
        <dbReference type="Google" id="ProtNLM"/>
    </source>
</evidence>
<dbReference type="PANTHER" id="PTHR24291">
    <property type="entry name" value="CYTOCHROME P450 FAMILY 4"/>
    <property type="match status" value="1"/>
</dbReference>
<feature type="transmembrane region" description="Helical" evidence="14">
    <location>
        <begin position="12"/>
        <end position="30"/>
    </location>
</feature>
<keyword evidence="10 13" id="KW-0408">Iron</keyword>
<dbReference type="InterPro" id="IPR001128">
    <property type="entry name" value="Cyt_P450"/>
</dbReference>
<dbReference type="GO" id="GO:0020037">
    <property type="term" value="F:heme binding"/>
    <property type="evidence" value="ECO:0007669"/>
    <property type="project" value="InterPro"/>
</dbReference>
<gene>
    <name evidence="15" type="ORF">BEMITA_LOCUS6915</name>
</gene>
<dbReference type="GO" id="GO:0016705">
    <property type="term" value="F:oxidoreductase activity, acting on paired donors, with incorporation or reduction of molecular oxygen"/>
    <property type="evidence" value="ECO:0007669"/>
    <property type="project" value="InterPro"/>
</dbReference>
<keyword evidence="12 14" id="KW-0472">Membrane</keyword>
<dbReference type="GO" id="GO:0005506">
    <property type="term" value="F:iron ion binding"/>
    <property type="evidence" value="ECO:0007669"/>
    <property type="project" value="InterPro"/>
</dbReference>
<evidence type="ECO:0000256" key="3">
    <source>
        <dbReference type="ARBA" id="ARBA00004406"/>
    </source>
</evidence>
<dbReference type="Pfam" id="PF00067">
    <property type="entry name" value="p450"/>
    <property type="match status" value="1"/>
</dbReference>
<dbReference type="Proteomes" id="UP001152759">
    <property type="component" value="Chromosome 4"/>
</dbReference>
<evidence type="ECO:0000256" key="11">
    <source>
        <dbReference type="ARBA" id="ARBA00023033"/>
    </source>
</evidence>
<sequence length="520" mass="59584">MQSYSTIVSSNMTAILLAVVLSVLLITYLIQRWRNRKIHKFMASVPGPVSIPLFGNAYFVLKINSDNLYDVLREQMDKYPNAGYWLGKDPWLITGDIKIFNALLSSNQNTTKTEAYHFFKSHGMGIFCLNGESWRQIRKIVNPSFRTNVLASFGDSFSYHTKTFVERLEKHSGSGCDVDLFVPVHLCTIDFICENMMGCRMDVQKKNLTHISTNLEKSTQMIFTRMFNILLQPDLLYSLLGKQKEIEGLVKDMRALAREMVELRAKHRNDIKNSGDTAEPVQIFMESLLNSVESGALTKERAVDETVEMFIAGSITTATTSAWIFKILAMRPDIQKKVFEEIQETCSLDKQEICLDEVSKLDYLDMVVKETLRHFAVPFVGRQLVEDLKVDETTTIPAGVQVMPVIFSLHHNPEYWQKPKEFYPEHFSPVNERKRVKGAFVPFLSGPRHCPGNKYALQSIKFLVANTLLHYEFSSDEKSPEDFFNADYRILFMMWPSSGFRVKIKKRLVQGLSSLAVQIL</sequence>
<name>A0A9P0CBK6_BEMTA</name>
<keyword evidence="14" id="KW-1133">Transmembrane helix</keyword>
<dbReference type="PRINTS" id="PR00385">
    <property type="entry name" value="P450"/>
</dbReference>
<dbReference type="AlphaFoldDB" id="A0A9P0CBK6"/>
<dbReference type="InterPro" id="IPR002401">
    <property type="entry name" value="Cyt_P450_E_grp-I"/>
</dbReference>
<comment type="subcellular location">
    <subcellularLocation>
        <location evidence="3">Endoplasmic reticulum membrane</location>
        <topology evidence="3">Peripheral membrane protein</topology>
    </subcellularLocation>
    <subcellularLocation>
        <location evidence="2">Microsome membrane</location>
        <topology evidence="2">Peripheral membrane protein</topology>
    </subcellularLocation>
</comment>
<dbReference type="Gene3D" id="1.10.630.10">
    <property type="entry name" value="Cytochrome P450"/>
    <property type="match status" value="1"/>
</dbReference>
<keyword evidence="11" id="KW-0503">Monooxygenase</keyword>
<keyword evidence="14" id="KW-0812">Transmembrane</keyword>
<accession>A0A9P0CBK6</accession>
<evidence type="ECO:0000256" key="1">
    <source>
        <dbReference type="ARBA" id="ARBA00001971"/>
    </source>
</evidence>
<evidence type="ECO:0000256" key="5">
    <source>
        <dbReference type="ARBA" id="ARBA00022617"/>
    </source>
</evidence>
<keyword evidence="6 13" id="KW-0479">Metal-binding</keyword>
<comment type="cofactor">
    <cofactor evidence="1 13">
        <name>heme</name>
        <dbReference type="ChEBI" id="CHEBI:30413"/>
    </cofactor>
</comment>
<dbReference type="InterPro" id="IPR036396">
    <property type="entry name" value="Cyt_P450_sf"/>
</dbReference>
<evidence type="ECO:0000256" key="13">
    <source>
        <dbReference type="PIRSR" id="PIRSR602401-1"/>
    </source>
</evidence>
<feature type="binding site" description="axial binding residue" evidence="13">
    <location>
        <position position="450"/>
    </location>
    <ligand>
        <name>heme</name>
        <dbReference type="ChEBI" id="CHEBI:30413"/>
    </ligand>
    <ligandPart>
        <name>Fe</name>
        <dbReference type="ChEBI" id="CHEBI:18248"/>
    </ligandPart>
</feature>
<evidence type="ECO:0000256" key="10">
    <source>
        <dbReference type="ARBA" id="ARBA00023004"/>
    </source>
</evidence>
<evidence type="ECO:0000313" key="15">
    <source>
        <dbReference type="EMBL" id="CAH0769997.1"/>
    </source>
</evidence>
<reference evidence="15" key="1">
    <citation type="submission" date="2021-12" db="EMBL/GenBank/DDBJ databases">
        <authorList>
            <person name="King R."/>
        </authorList>
    </citation>
    <scope>NUCLEOTIDE SEQUENCE</scope>
</reference>
<evidence type="ECO:0000256" key="4">
    <source>
        <dbReference type="ARBA" id="ARBA00010617"/>
    </source>
</evidence>
<proteinExistence type="inferred from homology"/>
<keyword evidence="7" id="KW-0256">Endoplasmic reticulum</keyword>
<evidence type="ECO:0000256" key="2">
    <source>
        <dbReference type="ARBA" id="ARBA00004174"/>
    </source>
</evidence>
<evidence type="ECO:0000256" key="6">
    <source>
        <dbReference type="ARBA" id="ARBA00022723"/>
    </source>
</evidence>
<organism evidence="15 16">
    <name type="scientific">Bemisia tabaci</name>
    <name type="common">Sweetpotato whitefly</name>
    <name type="synonym">Aleurodes tabaci</name>
    <dbReference type="NCBI Taxonomy" id="7038"/>
    <lineage>
        <taxon>Eukaryota</taxon>
        <taxon>Metazoa</taxon>
        <taxon>Ecdysozoa</taxon>
        <taxon>Arthropoda</taxon>
        <taxon>Hexapoda</taxon>
        <taxon>Insecta</taxon>
        <taxon>Pterygota</taxon>
        <taxon>Neoptera</taxon>
        <taxon>Paraneoptera</taxon>
        <taxon>Hemiptera</taxon>
        <taxon>Sternorrhyncha</taxon>
        <taxon>Aleyrodoidea</taxon>
        <taxon>Aleyrodidae</taxon>
        <taxon>Aleyrodinae</taxon>
        <taxon>Bemisia</taxon>
    </lineage>
</organism>
<evidence type="ECO:0000256" key="7">
    <source>
        <dbReference type="ARBA" id="ARBA00022824"/>
    </source>
</evidence>
<evidence type="ECO:0000256" key="9">
    <source>
        <dbReference type="ARBA" id="ARBA00023002"/>
    </source>
</evidence>